<dbReference type="EMBL" id="PFPR01000027">
    <property type="protein sequence ID" value="PJA01760.1"/>
    <property type="molecule type" value="Genomic_DNA"/>
</dbReference>
<protein>
    <recommendedName>
        <fullName evidence="6">Cohesin domain-containing protein</fullName>
    </recommendedName>
</protein>
<dbReference type="AlphaFoldDB" id="A0A2M7VIU7"/>
<gene>
    <name evidence="4" type="ORF">COX74_01025</name>
</gene>
<name>A0A2M7VIU7_9BACT</name>
<accession>A0A2M7VIU7</accession>
<sequence length="253" mass="26001">MKNTKTKIILSAIIFSAVIGFVGTANAAGASLYISPATLTKTAGDTFNVSVGFNASGNKVCAVEGTLVFNNLTCQSITMAGDVTPQSSPTCANPYFLIGVPSCTTADKVLLTVLVKAGSASTASIGLTSVDIIGEGVSVGSASVSASYTISAVPAPAPTPKPNPMPMPVPKTKIIQENGQPIQPQPTPQPTQQIETSTQVQPTAPENNLLADVATASPKQTTNILLIVLVIVAILGVVAYGIYRFEKSKKKQP</sequence>
<feature type="chain" id="PRO_5014935038" description="Cohesin domain-containing protein" evidence="3">
    <location>
        <begin position="28"/>
        <end position="253"/>
    </location>
</feature>
<evidence type="ECO:0000256" key="3">
    <source>
        <dbReference type="SAM" id="SignalP"/>
    </source>
</evidence>
<evidence type="ECO:0000256" key="2">
    <source>
        <dbReference type="SAM" id="Phobius"/>
    </source>
</evidence>
<keyword evidence="2" id="KW-0472">Membrane</keyword>
<proteinExistence type="predicted"/>
<keyword evidence="2" id="KW-1133">Transmembrane helix</keyword>
<dbReference type="Proteomes" id="UP000229364">
    <property type="component" value="Unassembled WGS sequence"/>
</dbReference>
<evidence type="ECO:0000313" key="4">
    <source>
        <dbReference type="EMBL" id="PJA01760.1"/>
    </source>
</evidence>
<evidence type="ECO:0008006" key="6">
    <source>
        <dbReference type="Google" id="ProtNLM"/>
    </source>
</evidence>
<organism evidence="4 5">
    <name type="scientific">bacterium (Candidatus Gribaldobacteria) CG_4_10_14_0_2_um_filter_41_16</name>
    <dbReference type="NCBI Taxonomy" id="2014265"/>
    <lineage>
        <taxon>Bacteria</taxon>
        <taxon>Candidatus Gribaldobacteria</taxon>
    </lineage>
</organism>
<feature type="signal peptide" evidence="3">
    <location>
        <begin position="1"/>
        <end position="27"/>
    </location>
</feature>
<comment type="caution">
    <text evidence="4">The sequence shown here is derived from an EMBL/GenBank/DDBJ whole genome shotgun (WGS) entry which is preliminary data.</text>
</comment>
<reference evidence="5" key="1">
    <citation type="submission" date="2017-09" db="EMBL/GenBank/DDBJ databases">
        <title>Depth-based differentiation of microbial function through sediment-hosted aquifers and enrichment of novel symbionts in the deep terrestrial subsurface.</title>
        <authorList>
            <person name="Probst A.J."/>
            <person name="Ladd B."/>
            <person name="Jarett J.K."/>
            <person name="Geller-Mcgrath D.E."/>
            <person name="Sieber C.M.K."/>
            <person name="Emerson J.B."/>
            <person name="Anantharaman K."/>
            <person name="Thomas B.C."/>
            <person name="Malmstrom R."/>
            <person name="Stieglmeier M."/>
            <person name="Klingl A."/>
            <person name="Woyke T."/>
            <person name="Ryan C.M."/>
            <person name="Banfield J.F."/>
        </authorList>
    </citation>
    <scope>NUCLEOTIDE SEQUENCE [LARGE SCALE GENOMIC DNA]</scope>
</reference>
<feature type="transmembrane region" description="Helical" evidence="2">
    <location>
        <begin position="224"/>
        <end position="243"/>
    </location>
</feature>
<evidence type="ECO:0000256" key="1">
    <source>
        <dbReference type="SAM" id="MobiDB-lite"/>
    </source>
</evidence>
<feature type="region of interest" description="Disordered" evidence="1">
    <location>
        <begin position="178"/>
        <end position="199"/>
    </location>
</feature>
<keyword evidence="2" id="KW-0812">Transmembrane</keyword>
<evidence type="ECO:0000313" key="5">
    <source>
        <dbReference type="Proteomes" id="UP000229364"/>
    </source>
</evidence>
<keyword evidence="3" id="KW-0732">Signal</keyword>